<protein>
    <submittedName>
        <fullName evidence="1">Uncharacterized protein</fullName>
    </submittedName>
</protein>
<reference evidence="1" key="2">
    <citation type="journal article" date="2015" name="Fish Shellfish Immunol.">
        <title>Early steps in the European eel (Anguilla anguilla)-Vibrio vulnificus interaction in the gills: Role of the RtxA13 toxin.</title>
        <authorList>
            <person name="Callol A."/>
            <person name="Pajuelo D."/>
            <person name="Ebbesson L."/>
            <person name="Teles M."/>
            <person name="MacKenzie S."/>
            <person name="Amaro C."/>
        </authorList>
    </citation>
    <scope>NUCLEOTIDE SEQUENCE</scope>
</reference>
<dbReference type="AlphaFoldDB" id="A0A0E9VQ74"/>
<dbReference type="EMBL" id="GBXM01029052">
    <property type="protein sequence ID" value="JAH79525.1"/>
    <property type="molecule type" value="Transcribed_RNA"/>
</dbReference>
<organism evidence="1">
    <name type="scientific">Anguilla anguilla</name>
    <name type="common">European freshwater eel</name>
    <name type="synonym">Muraena anguilla</name>
    <dbReference type="NCBI Taxonomy" id="7936"/>
    <lineage>
        <taxon>Eukaryota</taxon>
        <taxon>Metazoa</taxon>
        <taxon>Chordata</taxon>
        <taxon>Craniata</taxon>
        <taxon>Vertebrata</taxon>
        <taxon>Euteleostomi</taxon>
        <taxon>Actinopterygii</taxon>
        <taxon>Neopterygii</taxon>
        <taxon>Teleostei</taxon>
        <taxon>Anguilliformes</taxon>
        <taxon>Anguillidae</taxon>
        <taxon>Anguilla</taxon>
    </lineage>
</organism>
<sequence length="56" mass="6283">MSWITGPLHCTPGIITMPIFNLQTLTCFASPPITTPFPFTTFINQLLHNLFLTFAD</sequence>
<name>A0A0E9VQ74_ANGAN</name>
<proteinExistence type="predicted"/>
<evidence type="ECO:0000313" key="1">
    <source>
        <dbReference type="EMBL" id="JAH79525.1"/>
    </source>
</evidence>
<accession>A0A0E9VQ74</accession>
<reference evidence="1" key="1">
    <citation type="submission" date="2014-11" db="EMBL/GenBank/DDBJ databases">
        <authorList>
            <person name="Amaro Gonzalez C."/>
        </authorList>
    </citation>
    <scope>NUCLEOTIDE SEQUENCE</scope>
</reference>